<feature type="transmembrane region" description="Helical" evidence="18">
    <location>
        <begin position="2356"/>
        <end position="2382"/>
    </location>
</feature>
<keyword evidence="10 18" id="KW-1133">Transmembrane helix</keyword>
<dbReference type="GO" id="GO:0005891">
    <property type="term" value="C:voltage-gated calcium channel complex"/>
    <property type="evidence" value="ECO:0000318"/>
    <property type="project" value="GO_Central"/>
</dbReference>
<name>A0A2K3D768_CHLRE</name>
<keyword evidence="21" id="KW-1185">Reference proteome</keyword>
<evidence type="ECO:0000256" key="7">
    <source>
        <dbReference type="ARBA" id="ARBA00022737"/>
    </source>
</evidence>
<feature type="transmembrane region" description="Helical" evidence="18">
    <location>
        <begin position="894"/>
        <end position="912"/>
    </location>
</feature>
<evidence type="ECO:0000256" key="6">
    <source>
        <dbReference type="ARBA" id="ARBA00022692"/>
    </source>
</evidence>
<feature type="region of interest" description="Disordered" evidence="17">
    <location>
        <begin position="2712"/>
        <end position="2772"/>
    </location>
</feature>
<reference evidence="20 21" key="1">
    <citation type="journal article" date="2007" name="Science">
        <title>The Chlamydomonas genome reveals the evolution of key animal and plant functions.</title>
        <authorList>
            <person name="Merchant S.S."/>
            <person name="Prochnik S.E."/>
            <person name="Vallon O."/>
            <person name="Harris E.H."/>
            <person name="Karpowicz S.J."/>
            <person name="Witman G.B."/>
            <person name="Terry A."/>
            <person name="Salamov A."/>
            <person name="Fritz-Laylin L.K."/>
            <person name="Marechal-Drouard L."/>
            <person name="Marshall W.F."/>
            <person name="Qu L.H."/>
            <person name="Nelson D.R."/>
            <person name="Sanderfoot A.A."/>
            <person name="Spalding M.H."/>
            <person name="Kapitonov V.V."/>
            <person name="Ren Q."/>
            <person name="Ferris P."/>
            <person name="Lindquist E."/>
            <person name="Shapiro H."/>
            <person name="Lucas S.M."/>
            <person name="Grimwood J."/>
            <person name="Schmutz J."/>
            <person name="Cardol P."/>
            <person name="Cerutti H."/>
            <person name="Chanfreau G."/>
            <person name="Chen C.L."/>
            <person name="Cognat V."/>
            <person name="Croft M.T."/>
            <person name="Dent R."/>
            <person name="Dutcher S."/>
            <person name="Fernandez E."/>
            <person name="Fukuzawa H."/>
            <person name="Gonzalez-Ballester D."/>
            <person name="Gonzalez-Halphen D."/>
            <person name="Hallmann A."/>
            <person name="Hanikenne M."/>
            <person name="Hippler M."/>
            <person name="Inwood W."/>
            <person name="Jabbari K."/>
            <person name="Kalanon M."/>
            <person name="Kuras R."/>
            <person name="Lefebvre P.A."/>
            <person name="Lemaire S.D."/>
            <person name="Lobanov A.V."/>
            <person name="Lohr M."/>
            <person name="Manuell A."/>
            <person name="Meier I."/>
            <person name="Mets L."/>
            <person name="Mittag M."/>
            <person name="Mittelmeier T."/>
            <person name="Moroney J.V."/>
            <person name="Moseley J."/>
            <person name="Napoli C."/>
            <person name="Nedelcu A.M."/>
            <person name="Niyogi K."/>
            <person name="Novoselov S.V."/>
            <person name="Paulsen I.T."/>
            <person name="Pazour G."/>
            <person name="Purton S."/>
            <person name="Ral J.P."/>
            <person name="Riano-Pachon D.M."/>
            <person name="Riekhof W."/>
            <person name="Rymarquis L."/>
            <person name="Schroda M."/>
            <person name="Stern D."/>
            <person name="Umen J."/>
            <person name="Willows R."/>
            <person name="Wilson N."/>
            <person name="Zimmer S.L."/>
            <person name="Allmer J."/>
            <person name="Balk J."/>
            <person name="Bisova K."/>
            <person name="Chen C.J."/>
            <person name="Elias M."/>
            <person name="Gendler K."/>
            <person name="Hauser C."/>
            <person name="Lamb M.R."/>
            <person name="Ledford H."/>
            <person name="Long J.C."/>
            <person name="Minagawa J."/>
            <person name="Page M.D."/>
            <person name="Pan J."/>
            <person name="Pootakham W."/>
            <person name="Roje S."/>
            <person name="Rose A."/>
            <person name="Stahlberg E."/>
            <person name="Terauchi A.M."/>
            <person name="Yang P."/>
            <person name="Ball S."/>
            <person name="Bowler C."/>
            <person name="Dieckmann C.L."/>
            <person name="Gladyshev V.N."/>
            <person name="Green P."/>
            <person name="Jorgensen R."/>
            <person name="Mayfield S."/>
            <person name="Mueller-Roeber B."/>
            <person name="Rajamani S."/>
            <person name="Sayre R.T."/>
            <person name="Brokstein P."/>
            <person name="Dubchak I."/>
            <person name="Goodstein D."/>
            <person name="Hornick L."/>
            <person name="Huang Y.W."/>
            <person name="Jhaveri J."/>
            <person name="Luo Y."/>
            <person name="Martinez D."/>
            <person name="Ngau W.C."/>
            <person name="Otillar B."/>
            <person name="Poliakov A."/>
            <person name="Porter A."/>
            <person name="Szajkowski L."/>
            <person name="Werner G."/>
            <person name="Zhou K."/>
            <person name="Grigoriev I.V."/>
            <person name="Rokhsar D.S."/>
            <person name="Grossman A.R."/>
        </authorList>
    </citation>
    <scope>NUCLEOTIDE SEQUENCE [LARGE SCALE GENOMIC DNA]</scope>
    <source>
        <strain evidence="21">CC-503</strain>
        <strain evidence="20">CC-503 cw92 mt+</strain>
    </source>
</reference>
<dbReference type="GeneID" id="5726971"/>
<dbReference type="RefSeq" id="XP_042919284.1">
    <property type="nucleotide sequence ID" value="XM_043067283.1"/>
</dbReference>
<feature type="transmembrane region" description="Helical" evidence="18">
    <location>
        <begin position="1744"/>
        <end position="1767"/>
    </location>
</feature>
<evidence type="ECO:0000256" key="5">
    <source>
        <dbReference type="ARBA" id="ARBA00022673"/>
    </source>
</evidence>
<evidence type="ECO:0000256" key="11">
    <source>
        <dbReference type="ARBA" id="ARBA00023065"/>
    </source>
</evidence>
<keyword evidence="9" id="KW-0851">Voltage-gated channel</keyword>
<feature type="transmembrane region" description="Helical" evidence="18">
    <location>
        <begin position="211"/>
        <end position="231"/>
    </location>
</feature>
<feature type="compositionally biased region" description="Polar residues" evidence="17">
    <location>
        <begin position="1448"/>
        <end position="1463"/>
    </location>
</feature>
<evidence type="ECO:0000259" key="19">
    <source>
        <dbReference type="Pfam" id="PF00520"/>
    </source>
</evidence>
<dbReference type="Gene3D" id="1.20.120.350">
    <property type="entry name" value="Voltage-gated potassium channels. Chain C"/>
    <property type="match status" value="4"/>
</dbReference>
<feature type="domain" description="Ion transport" evidence="19">
    <location>
        <begin position="2109"/>
        <end position="2389"/>
    </location>
</feature>
<dbReference type="GO" id="GO:0098703">
    <property type="term" value="P:calcium ion import across plasma membrane"/>
    <property type="evidence" value="ECO:0000318"/>
    <property type="project" value="GO_Central"/>
</dbReference>
<feature type="transmembrane region" description="Helical" evidence="18">
    <location>
        <begin position="2110"/>
        <end position="2129"/>
    </location>
</feature>
<dbReference type="InterPro" id="IPR005821">
    <property type="entry name" value="Ion_trans_dom"/>
</dbReference>
<dbReference type="Pfam" id="PF00520">
    <property type="entry name" value="Ion_trans"/>
    <property type="match status" value="4"/>
</dbReference>
<gene>
    <name evidence="20" type="ORF">CHLRE_11g467528v5</name>
</gene>
<dbReference type="InterPro" id="IPR027359">
    <property type="entry name" value="Volt_channel_dom_sf"/>
</dbReference>
<feature type="compositionally biased region" description="Polar residues" evidence="17">
    <location>
        <begin position="1"/>
        <end position="17"/>
    </location>
</feature>
<evidence type="ECO:0000256" key="4">
    <source>
        <dbReference type="ARBA" id="ARBA00022568"/>
    </source>
</evidence>
<feature type="transmembrane region" description="Helical" evidence="18">
    <location>
        <begin position="2026"/>
        <end position="2051"/>
    </location>
</feature>
<reference evidence="20" key="2">
    <citation type="submission" date="2017-07" db="EMBL/GenBank/DDBJ databases">
        <title>WGS assembly of Chlamydomonas reinhardtii.</title>
        <authorList>
            <consortium name="Chlamydomonas Annotation Team"/>
            <consortium name="JGI Annotation Team"/>
            <person name="Merchant S.S."/>
            <person name="Prochnik S.E."/>
            <person name="Vallon O."/>
            <person name="Harris E.H."/>
            <person name="Karpowicz S.J."/>
            <person name="Witman G.B."/>
            <person name="Terry A."/>
            <person name="Salamov A."/>
            <person name="Fritz-Laylin L.K."/>
            <person name="Marechal-Drouard L."/>
            <person name="Marshall W.F."/>
            <person name="Qu L.H."/>
            <person name="Nelson D.R."/>
            <person name="Sanderfoot A.A."/>
            <person name="Spalding M.H."/>
            <person name="Kapitonov V.V."/>
            <person name="Ren Q."/>
            <person name="Ferris P."/>
            <person name="Lindquist E."/>
            <person name="Shapiro H."/>
            <person name="Lucas S.M."/>
            <person name="Grimwood J."/>
            <person name="Schmutz J."/>
            <person name="Grigoriev I.V."/>
            <person name="Rokhsar D.S."/>
        </authorList>
    </citation>
    <scope>NUCLEOTIDE SEQUENCE</scope>
    <source>
        <strain evidence="20">CC-503 cw92 mt+</strain>
    </source>
</reference>
<feature type="transmembrane region" description="Helical" evidence="18">
    <location>
        <begin position="1824"/>
        <end position="1843"/>
    </location>
</feature>
<feature type="coiled-coil region" evidence="16">
    <location>
        <begin position="503"/>
        <end position="550"/>
    </location>
</feature>
<keyword evidence="2" id="KW-0813">Transport</keyword>
<evidence type="ECO:0000256" key="10">
    <source>
        <dbReference type="ARBA" id="ARBA00022989"/>
    </source>
</evidence>
<dbReference type="FunFam" id="1.20.120.350:FF:000112">
    <property type="entry name" value="Voltage-gated Ca2+ channel, alpha subunit"/>
    <property type="match status" value="1"/>
</dbReference>
<evidence type="ECO:0000256" key="13">
    <source>
        <dbReference type="ARBA" id="ARBA00023157"/>
    </source>
</evidence>
<dbReference type="Gene3D" id="1.10.287.70">
    <property type="match status" value="5"/>
</dbReference>
<feature type="transmembrane region" description="Helical" evidence="18">
    <location>
        <begin position="1292"/>
        <end position="1313"/>
    </location>
</feature>
<keyword evidence="4" id="KW-0109">Calcium transport</keyword>
<dbReference type="RefSeq" id="XP_042919286.1">
    <property type="nucleotide sequence ID" value="XM_043067284.1"/>
</dbReference>
<feature type="transmembrane region" description="Helical" evidence="18">
    <location>
        <begin position="444"/>
        <end position="464"/>
    </location>
</feature>
<feature type="transmembrane region" description="Helical" evidence="18">
    <location>
        <begin position="2225"/>
        <end position="2253"/>
    </location>
</feature>
<dbReference type="EMBL" id="CM008972">
    <property type="protein sequence ID" value="PNW76368.1"/>
    <property type="molecule type" value="Genomic_DNA"/>
</dbReference>
<feature type="coiled-coil region" evidence="16">
    <location>
        <begin position="2561"/>
        <end position="2589"/>
    </location>
</feature>
<organism evidence="20 21">
    <name type="scientific">Chlamydomonas reinhardtii</name>
    <name type="common">Chlamydomonas smithii</name>
    <dbReference type="NCBI Taxonomy" id="3055"/>
    <lineage>
        <taxon>Eukaryota</taxon>
        <taxon>Viridiplantae</taxon>
        <taxon>Chlorophyta</taxon>
        <taxon>core chlorophytes</taxon>
        <taxon>Chlorophyceae</taxon>
        <taxon>CS clade</taxon>
        <taxon>Chlamydomonadales</taxon>
        <taxon>Chlamydomonadaceae</taxon>
        <taxon>Chlamydomonas</taxon>
    </lineage>
</organism>
<protein>
    <recommendedName>
        <fullName evidence="19">Ion transport domain-containing protein</fullName>
    </recommendedName>
</protein>
<dbReference type="FunFam" id="1.20.120.350:FF:000059">
    <property type="entry name" value="Sodium channel protein"/>
    <property type="match status" value="2"/>
</dbReference>
<dbReference type="Gramene" id="PNW76368">
    <property type="protein sequence ID" value="PNW76368"/>
    <property type="gene ID" value="CHLRE_11g467528v5"/>
</dbReference>
<evidence type="ECO:0000313" key="21">
    <source>
        <dbReference type="Proteomes" id="UP000006906"/>
    </source>
</evidence>
<keyword evidence="12 18" id="KW-0472">Membrane</keyword>
<feature type="transmembrane region" description="Helical" evidence="18">
    <location>
        <begin position="1787"/>
        <end position="1812"/>
    </location>
</feature>
<evidence type="ECO:0000256" key="3">
    <source>
        <dbReference type="ARBA" id="ARBA00022475"/>
    </source>
</evidence>
<dbReference type="FunFam" id="1.20.120.350:FF:000141">
    <property type="entry name" value="Voltage-gated Ca2+ channel, alpha subunit"/>
    <property type="match status" value="1"/>
</dbReference>
<keyword evidence="8" id="KW-0106">Calcium</keyword>
<feature type="transmembrane region" description="Helical" evidence="18">
    <location>
        <begin position="1020"/>
        <end position="1041"/>
    </location>
</feature>
<dbReference type="EMBL" id="CM008972">
    <property type="protein sequence ID" value="PNW76370.1"/>
    <property type="molecule type" value="Genomic_DNA"/>
</dbReference>
<dbReference type="GO" id="GO:0008331">
    <property type="term" value="F:high voltage-gated calcium channel activity"/>
    <property type="evidence" value="ECO:0000318"/>
    <property type="project" value="GO_Central"/>
</dbReference>
<dbReference type="ExpressionAtlas" id="A0A2K3D768">
    <property type="expression patterns" value="baseline"/>
</dbReference>
<keyword evidence="5" id="KW-0107">Calcium channel</keyword>
<evidence type="ECO:0000256" key="8">
    <source>
        <dbReference type="ARBA" id="ARBA00022837"/>
    </source>
</evidence>
<feature type="transmembrane region" description="Helical" evidence="18">
    <location>
        <begin position="924"/>
        <end position="949"/>
    </location>
</feature>
<keyword evidence="16" id="KW-0175">Coiled coil</keyword>
<feature type="transmembrane region" description="Helical" evidence="18">
    <location>
        <begin position="1890"/>
        <end position="1909"/>
    </location>
</feature>
<dbReference type="PANTHER" id="PTHR45628:SF7">
    <property type="entry name" value="VOLTAGE-DEPENDENT CALCIUM CHANNEL TYPE A SUBUNIT ALPHA-1"/>
    <property type="match status" value="1"/>
</dbReference>
<feature type="transmembrane region" description="Helical" evidence="18">
    <location>
        <begin position="476"/>
        <end position="499"/>
    </location>
</feature>
<keyword evidence="7" id="KW-0677">Repeat</keyword>
<dbReference type="STRING" id="3055.A0A2K3D768"/>
<dbReference type="Proteomes" id="UP000006906">
    <property type="component" value="Chromosome 11"/>
</dbReference>
<keyword evidence="11" id="KW-0406">Ion transport</keyword>
<evidence type="ECO:0000256" key="16">
    <source>
        <dbReference type="SAM" id="Coils"/>
    </source>
</evidence>
<keyword evidence="14" id="KW-0325">Glycoprotein</keyword>
<feature type="compositionally biased region" description="Basic and acidic residues" evidence="17">
    <location>
        <begin position="85"/>
        <end position="108"/>
    </location>
</feature>
<feature type="domain" description="Ion transport" evidence="19">
    <location>
        <begin position="169"/>
        <end position="508"/>
    </location>
</feature>
<evidence type="ECO:0000256" key="15">
    <source>
        <dbReference type="ARBA" id="ARBA00023303"/>
    </source>
</evidence>
<feature type="coiled-coil region" evidence="16">
    <location>
        <begin position="1319"/>
        <end position="1346"/>
    </location>
</feature>
<comment type="subcellular location">
    <subcellularLocation>
        <location evidence="1">Cell membrane</location>
        <topology evidence="1">Multi-pass membrane protein</topology>
    </subcellularLocation>
</comment>
<evidence type="ECO:0000256" key="18">
    <source>
        <dbReference type="SAM" id="Phobius"/>
    </source>
</evidence>
<dbReference type="KEGG" id="cre:CHLRE_11g467528v5"/>
<feature type="domain" description="Ion transport" evidence="19">
    <location>
        <begin position="894"/>
        <end position="1320"/>
    </location>
</feature>
<feature type="region of interest" description="Disordered" evidence="17">
    <location>
        <begin position="1387"/>
        <end position="1463"/>
    </location>
</feature>
<dbReference type="OrthoDB" id="416585at2759"/>
<feature type="domain" description="Ion transport" evidence="19">
    <location>
        <begin position="1752"/>
        <end position="2060"/>
    </location>
</feature>
<feature type="region of interest" description="Disordered" evidence="17">
    <location>
        <begin position="570"/>
        <end position="616"/>
    </location>
</feature>
<evidence type="ECO:0000256" key="9">
    <source>
        <dbReference type="ARBA" id="ARBA00022882"/>
    </source>
</evidence>
<feature type="transmembrane region" description="Helical" evidence="18">
    <location>
        <begin position="171"/>
        <end position="190"/>
    </location>
</feature>
<dbReference type="SUPFAM" id="SSF81324">
    <property type="entry name" value="Voltage-gated potassium channels"/>
    <property type="match status" value="4"/>
</dbReference>
<dbReference type="Gramene" id="PNW76370">
    <property type="protein sequence ID" value="PNW76370"/>
    <property type="gene ID" value="CHLRE_11g467528v5"/>
</dbReference>
<feature type="region of interest" description="Disordered" evidence="17">
    <location>
        <begin position="1673"/>
        <end position="1695"/>
    </location>
</feature>
<feature type="region of interest" description="Disordered" evidence="17">
    <location>
        <begin position="773"/>
        <end position="835"/>
    </location>
</feature>
<accession>A0A2K3D768</accession>
<feature type="transmembrane region" description="Helical" evidence="18">
    <location>
        <begin position="295"/>
        <end position="317"/>
    </location>
</feature>
<keyword evidence="13" id="KW-1015">Disulfide bond</keyword>
<keyword evidence="6 18" id="KW-0812">Transmembrane</keyword>
<feature type="compositionally biased region" description="Basic and acidic residues" evidence="17">
    <location>
        <begin position="1390"/>
        <end position="1406"/>
    </location>
</feature>
<evidence type="ECO:0000256" key="12">
    <source>
        <dbReference type="ARBA" id="ARBA00023136"/>
    </source>
</evidence>
<feature type="compositionally biased region" description="Acidic residues" evidence="17">
    <location>
        <begin position="775"/>
        <end position="786"/>
    </location>
</feature>
<feature type="region of interest" description="Disordered" evidence="17">
    <location>
        <begin position="1"/>
        <end position="115"/>
    </location>
</feature>
<evidence type="ECO:0000313" key="20">
    <source>
        <dbReference type="EMBL" id="PNW76370.1"/>
    </source>
</evidence>
<evidence type="ECO:0000256" key="14">
    <source>
        <dbReference type="ARBA" id="ARBA00023180"/>
    </source>
</evidence>
<evidence type="ECO:0000256" key="17">
    <source>
        <dbReference type="SAM" id="MobiDB-lite"/>
    </source>
</evidence>
<feature type="transmembrane region" description="Helical" evidence="18">
    <location>
        <begin position="2136"/>
        <end position="2158"/>
    </location>
</feature>
<feature type="compositionally biased region" description="Low complexity" evidence="17">
    <location>
        <begin position="2740"/>
        <end position="2757"/>
    </location>
</feature>
<evidence type="ECO:0000256" key="1">
    <source>
        <dbReference type="ARBA" id="ARBA00004651"/>
    </source>
</evidence>
<feature type="transmembrane region" description="Helical" evidence="18">
    <location>
        <begin position="2178"/>
        <end position="2204"/>
    </location>
</feature>
<keyword evidence="15" id="KW-0407">Ion channel</keyword>
<dbReference type="PANTHER" id="PTHR45628">
    <property type="entry name" value="VOLTAGE-DEPENDENT CALCIUM CHANNEL TYPE A SUBUNIT ALPHA-1"/>
    <property type="match status" value="1"/>
</dbReference>
<evidence type="ECO:0000256" key="2">
    <source>
        <dbReference type="ARBA" id="ARBA00022448"/>
    </source>
</evidence>
<proteinExistence type="predicted"/>
<sequence>MVDGQQNGASGLRSQLNGAPMDEVGPDAVARPNGGNPMQSGELGILLDESTELQRPGHNGVARGTPVPVVAHTQGKSAVAQGKAGKGDDSKGNHNEQGKRKEKNKEQGEGEEDQDFSFRRTAMELWVDIKREIKPRKYEVLTRELSEQSLMMFPKDNELRKACVYIASHKLFEWFMLAIILANCVTLALATPGKPGFESTRLGKNLRISEYVWLGIFTLELLIRVIALGFIRGKGSYIRDKWNIIDFVVVGLGYLDLSGRGNYTLIRCVRVLRPLRSINKIQEMKQLVDTMLNSIPLLLDVVILAVFYFVLFGAININIFAGSLKGRCGTLPMTALVDGLGRNFTGEPYGDPSASLSLFTSTGLWDQWQVADDDADTVCRGPVPSNLGSLSWVGSCNETDGWCTWDSYTGQPKSDGGFWCSDPSQWCVPFQNPGDGYRMYDHIVWAWLTMFQIMTLTDWSFSMYDCMNAINPGVFPLFWAMVIFGSFFLLNLALAVLYLQFSKDKEQKRLAAAEARREEEDKRLADALKKKELRERNEQKRLQADELARLKAAHDEPLDGLDAVEGGQWQAQERTTPGGHKLKRTESSQHLNELDDFPPSKELGGQKHPHLVALGPDSETLRRKYEVPQFLKAADYDERSVCTAYELVGASGMFSGSGARGGVTSVTAPMYGASMASRSLVGGSGYKAGNSRAGGAPSASTGASAASAANPALGALGSFAAGSARHSPSSSLGWSWSKDNSSGRMASLRRAALLAANRGSSLAASRALEATAAALEEEVEEDDDSSDGSSSNGEALRHSAAGVATAGSERVPAKQQPSMCRSKTGARDADAAPAGNPNLLLDTASTDDGPWPDGCCTAHVPAGKKREERYEADRSCSALRNWCYWVTSDWRLDAASMVVIALNAIIMALQWYEMPYALDRFNDISNYAFTIYFIIEMVIKLMGLGVLYFTDGMNIMDMIVNAATTAEMIIELIPTVDNKLANTLSILRVFRLLRLFRLSRQWKSLYAITSTLLASVKQTFYLTMLLLLFMFIFSLLGMQLFGYTMAVCDSVEGSTASCPSNDLATCPAHFDCYLPCNWQNANLVIPADGSPYNNVATCEVFPRQYAPDVAAPFNQSVARAVAALLEPATNGAELHGNMSSPELGGGNDTLAALAGAYLDAVNSGYPPLDVDSFPQSQPTTPYVATVNLTAIFTNASWPYNTTLFPNLSAANLTDVDVALGADLYGLGSVLFGSYNYTSLTYMAQVGKPSLIRANFDNIFQGFITVFQVLTFDNWADSLHAAMHATTPWAACFYVALILIGNFMVLNLFLAILLDNFGDIDEIVEAAEEEERSKAAAKAEAAAADALGKVADLGKVAAAATVGKVAVTGKEALGSLWSRLRAMAGCAPPVKEGEDKGHGREGTHSHGVDSGGEGGISAYDGVSGYSENGGGFRHRHSTGAGGGLVNNPVYHNTTPVRQSNSGLNGTDGSVVVPLGDPLAGVMALGGASFYVPLSRPAPLEHQRLLTADAIAIGQEQERAAQAAVLAQLAARLNATEAAMVLDDTTSPAPLSRLIGAFPAAAHVVDAGKQQHVQGDRHAVLAHVHSTTPTNGAGLVDLPATAAGAAPGAVPMLYMLREDGRYMFATRDFKTAQEGARYPAGLPPAVAQDAMLQMGSGLPAKAEKMRNHLEELKRRGQPEREGKGVLPPELGGGRHRGFVRPKRRTDMLLTGGALYPVVAKPDVAMGDMLVGRSLFMFPPRNRIRRFFARIVTAKWFDTLMLFIITLSSIQLCLDTPQLDPASKLKQALVILDYIFTIAFGVEAIMKIVVTGFMFNGAGSYVRSPWNVMDLLVVIAGVVVLITDSLSKGVNIMWLRAIRTLRALRPLRAANRLGGIRTVVSAMLKAIPALGNVFMVAMLIYFIFAILAINIVGGKFWSCRSMDDVDTPLDPDYYLPRNTTMTRDWCDSTSGGDILINTSAYHSMWNLASPPAYNITTTWSNPSTNFDNLAVALYTLFQVATLESWSDVMYTGADITQVYQQPITNNSPAVCLFFVIFVIVGGFFLLNLVIGVSIDKFNQMRRENNGGNPHMSDEQEAWVSTQKMLTNLRALRRHVPPENRFRAFFYHLTQNQIFEDVIMVIVVISIGFMLLVHADMAPTFSYIVSYSNLAFTIVFLIEMLLKWIALDVHGYFKSGWNCFDFTVVCAGIGGVIVDFATDTVFTFFPIIRALRVLRLFRLIPRFKGLRTLLTTLWWSLPALINVGSVLFLLIFVYAIIGMNLFGMIREDNAGELGPYVSFRTFPLAFLTLFRLMTGENWNGVMADCMQLDKCVRIDQTYNTTNADGDPVVLNPGDFYDFDDPVLEGVPQDYKTNQCSPHPLVAIIYFFSYILIITFMLLQMIIGIIIDNIQNTAFQEKLPVGPSTLHTFTEVWEDLDPHGSGFIPASALTSLLLRLPKPLGVKKLDSQMLRVQEIVLSTNIPIRSRCVQFYEVLHALSGRVAGTDVPADQEDPLHDQLVPHIPPDFDGAPTHNAAQYYSAMYMTTAVRRLLLQTWTERKLHELREIRNRLKTIKSAAHAAGESGGLNEERFELQREAQEIAEEVRERMRDAAETLGGEAGKSKRRTRLGGVVKNFVKSKMIKSKGKSKHENDNKTVAEELGVPLQQHTVERNGSARRDGKSFAAAAAATMAAAKLSNRKEPLASAAATGASAASAVRRAMPARMAMAALGSLMPAGRNSAGGGADAHDTSHSNSGAMTDRRPEPSVGGSSTAEGGAGASAAADHVVLEMTARPQQPQ</sequence>
<dbReference type="Gene3D" id="1.10.238.10">
    <property type="entry name" value="EF-hand"/>
    <property type="match status" value="1"/>
</dbReference>
<dbReference type="InterPro" id="IPR050599">
    <property type="entry name" value="VDCC_alpha-1_subunit"/>
</dbReference>
<keyword evidence="3" id="KW-1003">Cell membrane</keyword>